<dbReference type="EnsemblMetazoa" id="SCAU015115-RA">
    <property type="protein sequence ID" value="SCAU015115-PA"/>
    <property type="gene ID" value="SCAU015115"/>
</dbReference>
<protein>
    <submittedName>
        <fullName evidence="3">Uncharacterized protein</fullName>
    </submittedName>
</protein>
<keyword evidence="4" id="KW-1185">Reference proteome</keyword>
<dbReference type="AlphaFoldDB" id="A0A1I8Q9G2"/>
<dbReference type="Proteomes" id="UP000095300">
    <property type="component" value="Unassembled WGS sequence"/>
</dbReference>
<evidence type="ECO:0000313" key="4">
    <source>
        <dbReference type="Proteomes" id="UP000095300"/>
    </source>
</evidence>
<dbReference type="KEGG" id="scac:106093815"/>
<sequence>MNSIYKVLLMLGLLVAQVHLLPVAQPQTGSEFLNELVGNIPLGTAFKESDLVKRRVYEVNPDRPERELKQISLQSLIGDLEQSLFASALSVHDVARDKTALVPEIKPNHKEDLPNEQHQVTKRHLDDNGSSTTESHKESATTKSPQVAGKSGDEHLVILQTTEKVPETAGVPAHIIIDRIAIQPHSGGSVALVPTFEIKRTHNGNGDKPSEITKISISKTEISSVPNIPAPATSTTASSTDAPTTTTTTTSAPSSTAASTTAKPTTVAAASVSTESTTVKNIEQLKEAELELKEKVAEIEAEPVILSARV</sequence>
<feature type="chain" id="PRO_5009327964" evidence="2">
    <location>
        <begin position="21"/>
        <end position="310"/>
    </location>
</feature>
<feature type="signal peptide" evidence="2">
    <location>
        <begin position="1"/>
        <end position="20"/>
    </location>
</feature>
<reference evidence="3" key="1">
    <citation type="submission" date="2020-05" db="UniProtKB">
        <authorList>
            <consortium name="EnsemblMetazoa"/>
        </authorList>
    </citation>
    <scope>IDENTIFICATION</scope>
    <source>
        <strain evidence="3">USDA</strain>
    </source>
</reference>
<feature type="region of interest" description="Disordered" evidence="1">
    <location>
        <begin position="225"/>
        <end position="264"/>
    </location>
</feature>
<keyword evidence="2" id="KW-0732">Signal</keyword>
<feature type="region of interest" description="Disordered" evidence="1">
    <location>
        <begin position="102"/>
        <end position="152"/>
    </location>
</feature>
<gene>
    <name evidence="3" type="primary">106093815</name>
</gene>
<proteinExistence type="predicted"/>
<name>A0A1I8Q9G2_STOCA</name>
<feature type="compositionally biased region" description="Basic and acidic residues" evidence="1">
    <location>
        <begin position="106"/>
        <end position="115"/>
    </location>
</feature>
<accession>A0A1I8Q9G2</accession>
<evidence type="ECO:0000313" key="3">
    <source>
        <dbReference type="EnsemblMetazoa" id="SCAU015115-PA"/>
    </source>
</evidence>
<dbReference type="VEuPathDB" id="VectorBase:SCAU015115"/>
<organism evidence="3 4">
    <name type="scientific">Stomoxys calcitrans</name>
    <name type="common">Stable fly</name>
    <name type="synonym">Conops calcitrans</name>
    <dbReference type="NCBI Taxonomy" id="35570"/>
    <lineage>
        <taxon>Eukaryota</taxon>
        <taxon>Metazoa</taxon>
        <taxon>Ecdysozoa</taxon>
        <taxon>Arthropoda</taxon>
        <taxon>Hexapoda</taxon>
        <taxon>Insecta</taxon>
        <taxon>Pterygota</taxon>
        <taxon>Neoptera</taxon>
        <taxon>Endopterygota</taxon>
        <taxon>Diptera</taxon>
        <taxon>Brachycera</taxon>
        <taxon>Muscomorpha</taxon>
        <taxon>Muscoidea</taxon>
        <taxon>Muscidae</taxon>
        <taxon>Stomoxys</taxon>
    </lineage>
</organism>
<dbReference type="OrthoDB" id="8063538at2759"/>
<evidence type="ECO:0000256" key="2">
    <source>
        <dbReference type="SAM" id="SignalP"/>
    </source>
</evidence>
<evidence type="ECO:0000256" key="1">
    <source>
        <dbReference type="SAM" id="MobiDB-lite"/>
    </source>
</evidence>